<dbReference type="Proteomes" id="UP000838756">
    <property type="component" value="Unassembled WGS sequence"/>
</dbReference>
<dbReference type="AlphaFoldDB" id="A0A8S4SMF3"/>
<evidence type="ECO:0000313" key="2">
    <source>
        <dbReference type="EMBL" id="CAH2267075.1"/>
    </source>
</evidence>
<keyword evidence="3" id="KW-1185">Reference proteome</keyword>
<name>A0A8S4SMF3_9NEOP</name>
<organism evidence="2 3">
    <name type="scientific">Pararge aegeria aegeria</name>
    <dbReference type="NCBI Taxonomy" id="348720"/>
    <lineage>
        <taxon>Eukaryota</taxon>
        <taxon>Metazoa</taxon>
        <taxon>Ecdysozoa</taxon>
        <taxon>Arthropoda</taxon>
        <taxon>Hexapoda</taxon>
        <taxon>Insecta</taxon>
        <taxon>Pterygota</taxon>
        <taxon>Neoptera</taxon>
        <taxon>Endopterygota</taxon>
        <taxon>Lepidoptera</taxon>
        <taxon>Glossata</taxon>
        <taxon>Ditrysia</taxon>
        <taxon>Papilionoidea</taxon>
        <taxon>Nymphalidae</taxon>
        <taxon>Satyrinae</taxon>
        <taxon>Satyrini</taxon>
        <taxon>Parargina</taxon>
        <taxon>Pararge</taxon>
    </lineage>
</organism>
<proteinExistence type="predicted"/>
<dbReference type="EMBL" id="CAKXAJ010026346">
    <property type="protein sequence ID" value="CAH2267075.1"/>
    <property type="molecule type" value="Genomic_DNA"/>
</dbReference>
<protein>
    <submittedName>
        <fullName evidence="2">Jg8339 protein</fullName>
    </submittedName>
</protein>
<evidence type="ECO:0000256" key="1">
    <source>
        <dbReference type="SAM" id="MobiDB-lite"/>
    </source>
</evidence>
<evidence type="ECO:0000313" key="3">
    <source>
        <dbReference type="Proteomes" id="UP000838756"/>
    </source>
</evidence>
<gene>
    <name evidence="2" type="primary">jg8339</name>
    <name evidence="2" type="ORF">PAEG_LOCUS25655</name>
</gene>
<accession>A0A8S4SMF3</accession>
<comment type="caution">
    <text evidence="2">The sequence shown here is derived from an EMBL/GenBank/DDBJ whole genome shotgun (WGS) entry which is preliminary data.</text>
</comment>
<sequence length="105" mass="12164">MCEISKPHGFAANYDNCTWSRSSYLLILMMKEIQISDRRLAKRQISINMYSRTEGLINTNTDPDVCRVSPDQNTVVTAGRRPGPGRRSDEQKYKHTYGQWDTQTY</sequence>
<reference evidence="2" key="1">
    <citation type="submission" date="2022-03" db="EMBL/GenBank/DDBJ databases">
        <authorList>
            <person name="Lindestad O."/>
        </authorList>
    </citation>
    <scope>NUCLEOTIDE SEQUENCE</scope>
</reference>
<feature type="region of interest" description="Disordered" evidence="1">
    <location>
        <begin position="61"/>
        <end position="105"/>
    </location>
</feature>